<dbReference type="EMBL" id="SMMG02000001">
    <property type="protein sequence ID" value="KAA3487158.1"/>
    <property type="molecule type" value="Genomic_DNA"/>
</dbReference>
<gene>
    <name evidence="1" type="ORF">EPI10_031004</name>
</gene>
<organism evidence="1 2">
    <name type="scientific">Gossypium australe</name>
    <dbReference type="NCBI Taxonomy" id="47621"/>
    <lineage>
        <taxon>Eukaryota</taxon>
        <taxon>Viridiplantae</taxon>
        <taxon>Streptophyta</taxon>
        <taxon>Embryophyta</taxon>
        <taxon>Tracheophyta</taxon>
        <taxon>Spermatophyta</taxon>
        <taxon>Magnoliopsida</taxon>
        <taxon>eudicotyledons</taxon>
        <taxon>Gunneridae</taxon>
        <taxon>Pentapetalae</taxon>
        <taxon>rosids</taxon>
        <taxon>malvids</taxon>
        <taxon>Malvales</taxon>
        <taxon>Malvaceae</taxon>
        <taxon>Malvoideae</taxon>
        <taxon>Gossypium</taxon>
    </lineage>
</organism>
<accession>A0A5B6X066</accession>
<reference evidence="2" key="1">
    <citation type="journal article" date="2019" name="Plant Biotechnol. J.">
        <title>Genome sequencing of the Australian wild diploid species Gossypium australe highlights disease resistance and delayed gland morphogenesis.</title>
        <authorList>
            <person name="Cai Y."/>
            <person name="Cai X."/>
            <person name="Wang Q."/>
            <person name="Wang P."/>
            <person name="Zhang Y."/>
            <person name="Cai C."/>
            <person name="Xu Y."/>
            <person name="Wang K."/>
            <person name="Zhou Z."/>
            <person name="Wang C."/>
            <person name="Geng S."/>
            <person name="Li B."/>
            <person name="Dong Q."/>
            <person name="Hou Y."/>
            <person name="Wang H."/>
            <person name="Ai P."/>
            <person name="Liu Z."/>
            <person name="Yi F."/>
            <person name="Sun M."/>
            <person name="An G."/>
            <person name="Cheng J."/>
            <person name="Zhang Y."/>
            <person name="Shi Q."/>
            <person name="Xie Y."/>
            <person name="Shi X."/>
            <person name="Chang Y."/>
            <person name="Huang F."/>
            <person name="Chen Y."/>
            <person name="Hong S."/>
            <person name="Mi L."/>
            <person name="Sun Q."/>
            <person name="Zhang L."/>
            <person name="Zhou B."/>
            <person name="Peng R."/>
            <person name="Zhang X."/>
            <person name="Liu F."/>
        </authorList>
    </citation>
    <scope>NUCLEOTIDE SEQUENCE [LARGE SCALE GENOMIC DNA]</scope>
    <source>
        <strain evidence="2">cv. PA1801</strain>
    </source>
</reference>
<name>A0A5B6X066_9ROSI</name>
<sequence length="150" mass="17130">MPCCNVNHFQAAKRVLRYIKGTLSFGMMFTKVDSMNLICFADSDWIGSIDDMKSTSGSCSPSNLVKEDHARYELASKRSNRYQVCDQSAVAIAKNLVFHGKTKHFKIKFHFVREMDQSQEIRLVHCSSEDQLADILTKLLCVSRFKNLRA</sequence>
<evidence type="ECO:0000313" key="1">
    <source>
        <dbReference type="EMBL" id="KAA3487158.1"/>
    </source>
</evidence>
<dbReference type="AlphaFoldDB" id="A0A5B6X066"/>
<comment type="caution">
    <text evidence="1">The sequence shown here is derived from an EMBL/GenBank/DDBJ whole genome shotgun (WGS) entry which is preliminary data.</text>
</comment>
<dbReference type="OrthoDB" id="2551793at2759"/>
<keyword evidence="2" id="KW-1185">Reference proteome</keyword>
<proteinExistence type="predicted"/>
<dbReference type="PANTHER" id="PTHR11439:SF503">
    <property type="entry name" value="CYSTEINE-RICH RLK (RECEPTOR-LIKE PROTEIN KINASE) 8"/>
    <property type="match status" value="1"/>
</dbReference>
<dbReference type="PANTHER" id="PTHR11439">
    <property type="entry name" value="GAG-POL-RELATED RETROTRANSPOSON"/>
    <property type="match status" value="1"/>
</dbReference>
<dbReference type="CDD" id="cd09272">
    <property type="entry name" value="RNase_HI_RT_Ty1"/>
    <property type="match status" value="1"/>
</dbReference>
<protein>
    <submittedName>
        <fullName evidence="1">Chitinase 1-like</fullName>
    </submittedName>
</protein>
<evidence type="ECO:0000313" key="2">
    <source>
        <dbReference type="Proteomes" id="UP000325315"/>
    </source>
</evidence>
<dbReference type="Proteomes" id="UP000325315">
    <property type="component" value="Unassembled WGS sequence"/>
</dbReference>